<keyword evidence="1" id="KW-0547">Nucleotide-binding</keyword>
<organism evidence="5 6">
    <name type="scientific">Marasmius crinis-equi</name>
    <dbReference type="NCBI Taxonomy" id="585013"/>
    <lineage>
        <taxon>Eukaryota</taxon>
        <taxon>Fungi</taxon>
        <taxon>Dikarya</taxon>
        <taxon>Basidiomycota</taxon>
        <taxon>Agaricomycotina</taxon>
        <taxon>Agaricomycetes</taxon>
        <taxon>Agaricomycetidae</taxon>
        <taxon>Agaricales</taxon>
        <taxon>Marasmiineae</taxon>
        <taxon>Marasmiaceae</taxon>
        <taxon>Marasmius</taxon>
    </lineage>
</organism>
<dbReference type="PRINTS" id="PR00318">
    <property type="entry name" value="GPROTEINA"/>
</dbReference>
<evidence type="ECO:0000256" key="3">
    <source>
        <dbReference type="ARBA" id="ARBA00023224"/>
    </source>
</evidence>
<dbReference type="InterPro" id="IPR001019">
    <property type="entry name" value="Gprotein_alpha_su"/>
</dbReference>
<evidence type="ECO:0000256" key="1">
    <source>
        <dbReference type="ARBA" id="ARBA00022741"/>
    </source>
</evidence>
<dbReference type="InterPro" id="IPR011025">
    <property type="entry name" value="GproteinA_insert"/>
</dbReference>
<dbReference type="Pfam" id="PF00503">
    <property type="entry name" value="G-alpha"/>
    <property type="match status" value="1"/>
</dbReference>
<sequence>MAAISSRRGRQTSSAEHWPPPPSPDLSDEQKELRLEEEREAKRVSDAIDLALSQERETRKFRRSEIGAKILLLGQAESGKSTILKNFQLHFSPKAFQEQAELWRPVIHLNLVRSVNFILNVLLPPKETSGPSSPRPTSPAASPPSLSGTISLPARHLDDTLRRLCFSLTPLRQVEETLTKRITGSCILPPIDTTVSYHSRHARTASGSSTSTTPFITTDITKENPALTNLQYHPARASEIAIRSGTHSSSWKRNFSLFDRLAGGRRQSAENKMEAEEDVSNRRIISACSQDIQALWRHPDVQTKLREEEISLKDQPGFFLEDVPRIARQDYTPTSDDILRARVRTIGPEEHRISMENSMSQVAPESGGGKEWVIYDVGGARSQRAAWAQFFDDVTVIIFLAPISAFNQALAEDRSVNRLADSMKLWRTICSNKLLASVDLILLLNKIDILDAHLKSGIQFSKYVTSYSKEKPNTVESVSKYLLDMFSGLHHQNSPKKRKIHPHLTCAVDTKATSTVIHHIQELILLKTLSETNIL</sequence>
<dbReference type="SMART" id="SM00275">
    <property type="entry name" value="G_alpha"/>
    <property type="match status" value="1"/>
</dbReference>
<evidence type="ECO:0000256" key="2">
    <source>
        <dbReference type="ARBA" id="ARBA00023134"/>
    </source>
</evidence>
<proteinExistence type="predicted"/>
<evidence type="ECO:0008006" key="7">
    <source>
        <dbReference type="Google" id="ProtNLM"/>
    </source>
</evidence>
<dbReference type="Gene3D" id="1.10.400.10">
    <property type="entry name" value="GI Alpha 1, domain 2-like"/>
    <property type="match status" value="1"/>
</dbReference>
<protein>
    <recommendedName>
        <fullName evidence="7">G-alpha-domain-containing protein</fullName>
    </recommendedName>
</protein>
<dbReference type="EMBL" id="JBAHYK010000080">
    <property type="protein sequence ID" value="KAL0578880.1"/>
    <property type="molecule type" value="Genomic_DNA"/>
</dbReference>
<feature type="region of interest" description="Disordered" evidence="4">
    <location>
        <begin position="127"/>
        <end position="152"/>
    </location>
</feature>
<dbReference type="SUPFAM" id="SSF52540">
    <property type="entry name" value="P-loop containing nucleoside triphosphate hydrolases"/>
    <property type="match status" value="1"/>
</dbReference>
<feature type="region of interest" description="Disordered" evidence="4">
    <location>
        <begin position="1"/>
        <end position="40"/>
    </location>
</feature>
<keyword evidence="6" id="KW-1185">Reference proteome</keyword>
<evidence type="ECO:0000313" key="6">
    <source>
        <dbReference type="Proteomes" id="UP001465976"/>
    </source>
</evidence>
<dbReference type="SUPFAM" id="SSF47895">
    <property type="entry name" value="Transducin (alpha subunit), insertion domain"/>
    <property type="match status" value="1"/>
</dbReference>
<dbReference type="PANTHER" id="PTHR10218:SF360">
    <property type="entry name" value="GUANINE NUCLEOTIDE-BINDING PROTEIN SUBUNIT ALPHA HOMOLOG"/>
    <property type="match status" value="1"/>
</dbReference>
<dbReference type="Gene3D" id="3.40.50.300">
    <property type="entry name" value="P-loop containing nucleotide triphosphate hydrolases"/>
    <property type="match status" value="2"/>
</dbReference>
<evidence type="ECO:0000256" key="4">
    <source>
        <dbReference type="SAM" id="MobiDB-lite"/>
    </source>
</evidence>
<dbReference type="PROSITE" id="PS51882">
    <property type="entry name" value="G_ALPHA"/>
    <property type="match status" value="1"/>
</dbReference>
<keyword evidence="2" id="KW-0342">GTP-binding</keyword>
<comment type="caution">
    <text evidence="5">The sequence shown here is derived from an EMBL/GenBank/DDBJ whole genome shotgun (WGS) entry which is preliminary data.</text>
</comment>
<dbReference type="Proteomes" id="UP001465976">
    <property type="component" value="Unassembled WGS sequence"/>
</dbReference>
<accession>A0ABR3FUS5</accession>
<name>A0ABR3FUS5_9AGAR</name>
<dbReference type="PANTHER" id="PTHR10218">
    <property type="entry name" value="GTP-BINDING PROTEIN ALPHA SUBUNIT"/>
    <property type="match status" value="1"/>
</dbReference>
<gene>
    <name evidence="5" type="ORF">V5O48_003113</name>
</gene>
<keyword evidence="3" id="KW-0807">Transducer</keyword>
<feature type="compositionally biased region" description="Basic and acidic residues" evidence="4">
    <location>
        <begin position="28"/>
        <end position="40"/>
    </location>
</feature>
<evidence type="ECO:0000313" key="5">
    <source>
        <dbReference type="EMBL" id="KAL0578880.1"/>
    </source>
</evidence>
<feature type="compositionally biased region" description="Low complexity" evidence="4">
    <location>
        <begin position="138"/>
        <end position="148"/>
    </location>
</feature>
<dbReference type="InterPro" id="IPR027417">
    <property type="entry name" value="P-loop_NTPase"/>
</dbReference>
<reference evidence="5 6" key="1">
    <citation type="submission" date="2024-02" db="EMBL/GenBank/DDBJ databases">
        <title>A draft genome for the cacao thread blight pathogen Marasmius crinis-equi.</title>
        <authorList>
            <person name="Cohen S.P."/>
            <person name="Baruah I.K."/>
            <person name="Amoako-Attah I."/>
            <person name="Bukari Y."/>
            <person name="Meinhardt L.W."/>
            <person name="Bailey B.A."/>
        </authorList>
    </citation>
    <scope>NUCLEOTIDE SEQUENCE [LARGE SCALE GENOMIC DNA]</scope>
    <source>
        <strain evidence="5 6">GH-76</strain>
    </source>
</reference>